<sequence>MAGTVVTGAIAGVIGSLMMAMYAMIASATYRHHGFFTPLYHIASTLISTNALMASMQHAMMGGAFYFSLGPALLGALVHMMVGAMYGAILALLVSMRRISAPMLVAAGTVWGAVAFALSSWVLLPIVASVLSSGDQITHMASMVGYGTFLVEHLIFGMIAGVLLAVRQTRSGS</sequence>
<keyword evidence="1" id="KW-0812">Transmembrane</keyword>
<reference evidence="2" key="1">
    <citation type="submission" date="2021-04" db="EMBL/GenBank/DDBJ databases">
        <title>Genome based classification of Actinospica acidithermotolerans sp. nov., an actinobacterium isolated from an Indonesian hot spring.</title>
        <authorList>
            <person name="Kusuma A.B."/>
            <person name="Putra K.E."/>
            <person name="Nafisah S."/>
            <person name="Loh J."/>
            <person name="Nouioui I."/>
            <person name="Goodfellow M."/>
        </authorList>
    </citation>
    <scope>NUCLEOTIDE SEQUENCE</scope>
    <source>
        <strain evidence="2">DSM 45618</strain>
    </source>
</reference>
<feature type="transmembrane region" description="Helical" evidence="1">
    <location>
        <begin position="6"/>
        <end position="27"/>
    </location>
</feature>
<keyword evidence="3" id="KW-1185">Reference proteome</keyword>
<dbReference type="Proteomes" id="UP000677913">
    <property type="component" value="Unassembled WGS sequence"/>
</dbReference>
<comment type="caution">
    <text evidence="2">The sequence shown here is derived from an EMBL/GenBank/DDBJ whole genome shotgun (WGS) entry which is preliminary data.</text>
</comment>
<dbReference type="AlphaFoldDB" id="A0A8J7WNU7"/>
<dbReference type="RefSeq" id="WP_211467354.1">
    <property type="nucleotide sequence ID" value="NZ_JAGSXH010000029.1"/>
</dbReference>
<evidence type="ECO:0000256" key="1">
    <source>
        <dbReference type="SAM" id="Phobius"/>
    </source>
</evidence>
<accession>A0A8J7WNU7</accession>
<feature type="transmembrane region" description="Helical" evidence="1">
    <location>
        <begin position="101"/>
        <end position="124"/>
    </location>
</feature>
<dbReference type="EMBL" id="JAGSXH010000029">
    <property type="protein sequence ID" value="MBS2963552.1"/>
    <property type="molecule type" value="Genomic_DNA"/>
</dbReference>
<organism evidence="2 3">
    <name type="scientific">Actinocrinis puniceicyclus</name>
    <dbReference type="NCBI Taxonomy" id="977794"/>
    <lineage>
        <taxon>Bacteria</taxon>
        <taxon>Bacillati</taxon>
        <taxon>Actinomycetota</taxon>
        <taxon>Actinomycetes</taxon>
        <taxon>Catenulisporales</taxon>
        <taxon>Actinospicaceae</taxon>
        <taxon>Actinocrinis</taxon>
    </lineage>
</organism>
<evidence type="ECO:0000313" key="3">
    <source>
        <dbReference type="Proteomes" id="UP000677913"/>
    </source>
</evidence>
<keyword evidence="1" id="KW-0472">Membrane</keyword>
<protein>
    <submittedName>
        <fullName evidence="2">Uncharacterized protein</fullName>
    </submittedName>
</protein>
<feature type="transmembrane region" description="Helical" evidence="1">
    <location>
        <begin position="72"/>
        <end position="94"/>
    </location>
</feature>
<evidence type="ECO:0000313" key="2">
    <source>
        <dbReference type="EMBL" id="MBS2963552.1"/>
    </source>
</evidence>
<feature type="transmembrane region" description="Helical" evidence="1">
    <location>
        <begin position="144"/>
        <end position="166"/>
    </location>
</feature>
<feature type="transmembrane region" description="Helical" evidence="1">
    <location>
        <begin position="39"/>
        <end position="60"/>
    </location>
</feature>
<name>A0A8J7WNU7_9ACTN</name>
<keyword evidence="1" id="KW-1133">Transmembrane helix</keyword>
<proteinExistence type="predicted"/>
<gene>
    <name evidence="2" type="ORF">KGA66_10875</name>
</gene>